<dbReference type="PANTHER" id="PTHR37534:SF20">
    <property type="entry name" value="PRO1A C6 ZINK-FINGER PROTEIN"/>
    <property type="match status" value="1"/>
</dbReference>
<organism evidence="4 5">
    <name type="scientific">Kwoniella shivajii</name>
    <dbReference type="NCBI Taxonomy" id="564305"/>
    <lineage>
        <taxon>Eukaryota</taxon>
        <taxon>Fungi</taxon>
        <taxon>Dikarya</taxon>
        <taxon>Basidiomycota</taxon>
        <taxon>Agaricomycotina</taxon>
        <taxon>Tremellomycetes</taxon>
        <taxon>Tremellales</taxon>
        <taxon>Cryptococcaceae</taxon>
        <taxon>Kwoniella</taxon>
    </lineage>
</organism>
<evidence type="ECO:0000256" key="2">
    <source>
        <dbReference type="ARBA" id="ARBA00023242"/>
    </source>
</evidence>
<dbReference type="RefSeq" id="XP_062792265.1">
    <property type="nucleotide sequence ID" value="XM_062936214.1"/>
</dbReference>
<proteinExistence type="predicted"/>
<dbReference type="SMART" id="SM00066">
    <property type="entry name" value="GAL4"/>
    <property type="match status" value="1"/>
</dbReference>
<dbReference type="InterPro" id="IPR001138">
    <property type="entry name" value="Zn2Cys6_DnaBD"/>
</dbReference>
<dbReference type="SUPFAM" id="SSF57701">
    <property type="entry name" value="Zn2/Cys6 DNA-binding domain"/>
    <property type="match status" value="1"/>
</dbReference>
<gene>
    <name evidence="4" type="ORF">IL334_004497</name>
</gene>
<dbReference type="GeneID" id="87956628"/>
<dbReference type="Gene3D" id="4.10.240.10">
    <property type="entry name" value="Zn(2)-C6 fungal-type DNA-binding domain"/>
    <property type="match status" value="1"/>
</dbReference>
<dbReference type="Pfam" id="PF11951">
    <property type="entry name" value="Fungal_trans_2"/>
    <property type="match status" value="1"/>
</dbReference>
<dbReference type="InterPro" id="IPR036864">
    <property type="entry name" value="Zn2-C6_fun-type_DNA-bd_sf"/>
</dbReference>
<evidence type="ECO:0000259" key="3">
    <source>
        <dbReference type="PROSITE" id="PS50048"/>
    </source>
</evidence>
<protein>
    <recommendedName>
        <fullName evidence="3">Zn(2)-C6 fungal-type domain-containing protein</fullName>
    </recommendedName>
</protein>
<accession>A0ABZ1D0G4</accession>
<dbReference type="PANTHER" id="PTHR37534">
    <property type="entry name" value="TRANSCRIPTIONAL ACTIVATOR PROTEIN UGA3"/>
    <property type="match status" value="1"/>
</dbReference>
<comment type="subcellular location">
    <subcellularLocation>
        <location evidence="1">Nucleus</location>
    </subcellularLocation>
</comment>
<dbReference type="PROSITE" id="PS50048">
    <property type="entry name" value="ZN2_CY6_FUNGAL_2"/>
    <property type="match status" value="1"/>
</dbReference>
<dbReference type="InterPro" id="IPR021858">
    <property type="entry name" value="Fun_TF"/>
</dbReference>
<evidence type="ECO:0000256" key="1">
    <source>
        <dbReference type="ARBA" id="ARBA00004123"/>
    </source>
</evidence>
<dbReference type="CDD" id="cd00067">
    <property type="entry name" value="GAL4"/>
    <property type="match status" value="1"/>
</dbReference>
<feature type="domain" description="Zn(2)-C6 fungal-type" evidence="3">
    <location>
        <begin position="79"/>
        <end position="109"/>
    </location>
</feature>
<evidence type="ECO:0000313" key="5">
    <source>
        <dbReference type="Proteomes" id="UP001329825"/>
    </source>
</evidence>
<sequence>MQLDTHYDWPLKRVTEDAEAALQHAILITARPTILHCYLPIKLNAHLKMEPLSPTHRDTDSNAGPSGAPRRRIVRTRNGCLTCRKRRIKCDLGKPECARCVKYCAECSYPAKQKIQSLRFIQPAPSLPSTPRTVNTPQTSQIEELLHIPRATSCPHEEIASATLEQRVLLVPASDNDTSLVPIPPTHFATSPAAATPIGVIRNTSSLGWQATLEALGPVDRLLAVCRNTRMGSFFLQPCAPPDFLRSFFPSSDDLQCFHHCVTYSLSIIVVSEDRNPWIEEVAPLFMANETDGSGSEALKYAMLSLGAVHLSYLRGRDGDTAASNQTRSLALQYRTTTIRILRQNLRNCAKIHHPTFLSACFLTLTADLLSANARWREPFRMVKRSIDSAGGLSMLFLASASVNPALKCATEALVNLSVLASLSTGENYSMLVEDGDPEKIPPWWTQLEEAESRQSSLRPFEASCGISRSIISRFSSLLAMMPKSELWQHFDAPAADRIETDWYELITADNFERKDQRTQSGSLAIWQAGKILIFRKLRGLPREDPRVQDAAAGILTLCASVGDKIEYLNWPLIIACSTLIDPTKRNTARAQLKSFVPQCCYEIEVVQMICEEMWARIDDGEDDEACGWVEIMIEAGSPVLIG</sequence>
<keyword evidence="5" id="KW-1185">Reference proteome</keyword>
<reference evidence="4 5" key="1">
    <citation type="submission" date="2024-01" db="EMBL/GenBank/DDBJ databases">
        <title>Comparative genomics of Cryptococcus and Kwoniella reveals pathogenesis evolution and contrasting modes of karyotype evolution via chromosome fusion or intercentromeric recombination.</title>
        <authorList>
            <person name="Coelho M.A."/>
            <person name="David-Palma M."/>
            <person name="Shea T."/>
            <person name="Bowers K."/>
            <person name="McGinley-Smith S."/>
            <person name="Mohammad A.W."/>
            <person name="Gnirke A."/>
            <person name="Yurkov A.M."/>
            <person name="Nowrousian M."/>
            <person name="Sun S."/>
            <person name="Cuomo C.A."/>
            <person name="Heitman J."/>
        </authorList>
    </citation>
    <scope>NUCLEOTIDE SEQUENCE [LARGE SCALE GENOMIC DNA]</scope>
    <source>
        <strain evidence="4">CBS 11374</strain>
    </source>
</reference>
<dbReference type="PROSITE" id="PS00463">
    <property type="entry name" value="ZN2_CY6_FUNGAL_1"/>
    <property type="match status" value="1"/>
</dbReference>
<dbReference type="Proteomes" id="UP001329825">
    <property type="component" value="Chromosome 5"/>
</dbReference>
<keyword evidence="2" id="KW-0539">Nucleus</keyword>
<dbReference type="EMBL" id="CP141885">
    <property type="protein sequence ID" value="WRT67525.1"/>
    <property type="molecule type" value="Genomic_DNA"/>
</dbReference>
<dbReference type="Pfam" id="PF00172">
    <property type="entry name" value="Zn_clus"/>
    <property type="match status" value="1"/>
</dbReference>
<evidence type="ECO:0000313" key="4">
    <source>
        <dbReference type="EMBL" id="WRT67525.1"/>
    </source>
</evidence>
<name>A0ABZ1D0G4_9TREE</name>